<proteinExistence type="predicted"/>
<protein>
    <recommendedName>
        <fullName evidence="3">Chemokine interleukin-8-like domain-containing protein</fullName>
    </recommendedName>
</protein>
<dbReference type="AlphaFoldDB" id="A0A3B3Q5J6"/>
<evidence type="ECO:0000313" key="4">
    <source>
        <dbReference type="Ensembl" id="ENSPKIP00000000676.1"/>
    </source>
</evidence>
<accession>A0A3B3Q5J6</accession>
<dbReference type="SMART" id="SM00199">
    <property type="entry name" value="SCY"/>
    <property type="match status" value="1"/>
</dbReference>
<dbReference type="PROSITE" id="PS51257">
    <property type="entry name" value="PROKAR_LIPOPROTEIN"/>
    <property type="match status" value="1"/>
</dbReference>
<dbReference type="InterPro" id="IPR036048">
    <property type="entry name" value="Interleukin_8-like_sf"/>
</dbReference>
<dbReference type="GO" id="GO:0005615">
    <property type="term" value="C:extracellular space"/>
    <property type="evidence" value="ECO:0007669"/>
    <property type="project" value="UniProtKB-KW"/>
</dbReference>
<dbReference type="SUPFAM" id="SSF54117">
    <property type="entry name" value="Interleukin 8-like chemokines"/>
    <property type="match status" value="1"/>
</dbReference>
<evidence type="ECO:0000259" key="3">
    <source>
        <dbReference type="SMART" id="SM00199"/>
    </source>
</evidence>
<dbReference type="Proteomes" id="UP000261540">
    <property type="component" value="Unplaced"/>
</dbReference>
<feature type="domain" description="Chemokine interleukin-8-like" evidence="3">
    <location>
        <begin position="15"/>
        <end position="75"/>
    </location>
</feature>
<keyword evidence="1" id="KW-0202">Cytokine</keyword>
<reference evidence="4" key="1">
    <citation type="submission" date="2025-08" db="UniProtKB">
        <authorList>
            <consortium name="Ensembl"/>
        </authorList>
    </citation>
    <scope>IDENTIFICATION</scope>
</reference>
<evidence type="ECO:0000313" key="5">
    <source>
        <dbReference type="Proteomes" id="UP000261540"/>
    </source>
</evidence>
<dbReference type="GO" id="GO:0006955">
    <property type="term" value="P:immune response"/>
    <property type="evidence" value="ECO:0007669"/>
    <property type="project" value="InterPro"/>
</dbReference>
<dbReference type="Ensembl" id="ENSPKIT00000024575.1">
    <property type="protein sequence ID" value="ENSPKIP00000000676.1"/>
    <property type="gene ID" value="ENSPKIG00000019255.1"/>
</dbReference>
<organism evidence="4 5">
    <name type="scientific">Paramormyrops kingsleyae</name>
    <dbReference type="NCBI Taxonomy" id="1676925"/>
    <lineage>
        <taxon>Eukaryota</taxon>
        <taxon>Metazoa</taxon>
        <taxon>Chordata</taxon>
        <taxon>Craniata</taxon>
        <taxon>Vertebrata</taxon>
        <taxon>Euteleostomi</taxon>
        <taxon>Actinopterygii</taxon>
        <taxon>Neopterygii</taxon>
        <taxon>Teleostei</taxon>
        <taxon>Osteoglossocephala</taxon>
        <taxon>Osteoglossomorpha</taxon>
        <taxon>Osteoglossiformes</taxon>
        <taxon>Mormyridae</taxon>
        <taxon>Paramormyrops</taxon>
    </lineage>
</organism>
<reference evidence="4" key="2">
    <citation type="submission" date="2025-09" db="UniProtKB">
        <authorList>
            <consortium name="Ensembl"/>
        </authorList>
    </citation>
    <scope>IDENTIFICATION</scope>
</reference>
<dbReference type="Gene3D" id="2.40.50.40">
    <property type="match status" value="1"/>
</dbReference>
<keyword evidence="5" id="KW-1185">Reference proteome</keyword>
<feature type="signal peptide" evidence="2">
    <location>
        <begin position="1"/>
        <end position="23"/>
    </location>
</feature>
<name>A0A3B3Q5J6_9TELE</name>
<dbReference type="GO" id="GO:0008009">
    <property type="term" value="F:chemokine activity"/>
    <property type="evidence" value="ECO:0007669"/>
    <property type="project" value="InterPro"/>
</dbReference>
<keyword evidence="2" id="KW-0732">Signal</keyword>
<dbReference type="Pfam" id="PF00048">
    <property type="entry name" value="IL8"/>
    <property type="match status" value="1"/>
</dbReference>
<evidence type="ECO:0000256" key="1">
    <source>
        <dbReference type="ARBA" id="ARBA00022514"/>
    </source>
</evidence>
<feature type="chain" id="PRO_5017478969" description="Chemokine interleukin-8-like domain-containing protein" evidence="2">
    <location>
        <begin position="24"/>
        <end position="95"/>
    </location>
</feature>
<evidence type="ECO:0000256" key="2">
    <source>
        <dbReference type="SAM" id="SignalP"/>
    </source>
</evidence>
<sequence length="95" mass="10596">MMRRITAVAVLLIAAAACPVCTSESEDAHSINRGCLPHSVYKTVSSFPGRFHTRRGKNVCADPDQEWVRRAMRRVDEDLSTFSNIHEHSSLGVKN</sequence>
<dbReference type="InterPro" id="IPR001811">
    <property type="entry name" value="Chemokine_IL8-like_dom"/>
</dbReference>